<sequence length="83" mass="9092">MTRQPSTDHQELTVRDLLDLPPTTDVETGGKAFGMGRTKSYELVRAGKFPCKVIPAGRTYRVVTADLLRVLGIQENVEHAPAA</sequence>
<keyword evidence="1" id="KW-0238">DNA-binding</keyword>
<dbReference type="GO" id="GO:0003677">
    <property type="term" value="F:DNA binding"/>
    <property type="evidence" value="ECO:0007669"/>
    <property type="project" value="UniProtKB-KW"/>
</dbReference>
<dbReference type="RefSeq" id="WP_334580249.1">
    <property type="nucleotide sequence ID" value="NZ_JBEZVE010000009.1"/>
</dbReference>
<gene>
    <name evidence="1" type="ORF">AB0E89_19270</name>
</gene>
<dbReference type="EMBL" id="JBEZVE010000009">
    <property type="protein sequence ID" value="MEU3782680.1"/>
    <property type="molecule type" value="Genomic_DNA"/>
</dbReference>
<name>A0ABV2ZJF4_9ACTN</name>
<proteinExistence type="predicted"/>
<accession>A0ABV2ZJF4</accession>
<protein>
    <submittedName>
        <fullName evidence="1">DNA-binding protein</fullName>
    </submittedName>
</protein>
<dbReference type="Proteomes" id="UP001550739">
    <property type="component" value="Unassembled WGS sequence"/>
</dbReference>
<evidence type="ECO:0000313" key="1">
    <source>
        <dbReference type="EMBL" id="MEU3782680.1"/>
    </source>
</evidence>
<evidence type="ECO:0000313" key="2">
    <source>
        <dbReference type="Proteomes" id="UP001550739"/>
    </source>
</evidence>
<keyword evidence="2" id="KW-1185">Reference proteome</keyword>
<organism evidence="1 2">
    <name type="scientific">Streptomyces sp. 900129855</name>
    <dbReference type="NCBI Taxonomy" id="3155129"/>
    <lineage>
        <taxon>Bacteria</taxon>
        <taxon>Bacillati</taxon>
        <taxon>Actinomycetota</taxon>
        <taxon>Actinomycetes</taxon>
        <taxon>Kitasatosporales</taxon>
        <taxon>Streptomycetaceae</taxon>
        <taxon>Streptomyces</taxon>
    </lineage>
</organism>
<comment type="caution">
    <text evidence="1">The sequence shown here is derived from an EMBL/GenBank/DDBJ whole genome shotgun (WGS) entry which is preliminary data.</text>
</comment>
<reference evidence="1 2" key="1">
    <citation type="submission" date="2024-06" db="EMBL/GenBank/DDBJ databases">
        <title>The Natural Products Discovery Center: Release of the First 8490 Sequenced Strains for Exploring Actinobacteria Biosynthetic Diversity.</title>
        <authorList>
            <person name="Kalkreuter E."/>
            <person name="Kautsar S.A."/>
            <person name="Yang D."/>
            <person name="Bader C.D."/>
            <person name="Teijaro C.N."/>
            <person name="Fluegel L."/>
            <person name="Davis C.M."/>
            <person name="Simpson J.R."/>
            <person name="Lauterbach L."/>
            <person name="Steele A.D."/>
            <person name="Gui C."/>
            <person name="Meng S."/>
            <person name="Li G."/>
            <person name="Viehrig K."/>
            <person name="Ye F."/>
            <person name="Su P."/>
            <person name="Kiefer A.F."/>
            <person name="Nichols A."/>
            <person name="Cepeda A.J."/>
            <person name="Yan W."/>
            <person name="Fan B."/>
            <person name="Jiang Y."/>
            <person name="Adhikari A."/>
            <person name="Zheng C.-J."/>
            <person name="Schuster L."/>
            <person name="Cowan T.M."/>
            <person name="Smanski M.J."/>
            <person name="Chevrette M.G."/>
            <person name="De Carvalho L.P.S."/>
            <person name="Shen B."/>
        </authorList>
    </citation>
    <scope>NUCLEOTIDE SEQUENCE [LARGE SCALE GENOMIC DNA]</scope>
    <source>
        <strain evidence="1 2">NPDC033843</strain>
    </source>
</reference>